<dbReference type="EMBL" id="JADIKI010000021">
    <property type="protein sequence ID" value="MFK2853872.1"/>
    <property type="molecule type" value="Genomic_DNA"/>
</dbReference>
<dbReference type="Pfam" id="PF03795">
    <property type="entry name" value="YCII"/>
    <property type="match status" value="1"/>
</dbReference>
<dbReference type="PANTHER" id="PTHR35174">
    <property type="entry name" value="BLL7171 PROTEIN-RELATED"/>
    <property type="match status" value="1"/>
</dbReference>
<evidence type="ECO:0000313" key="5">
    <source>
        <dbReference type="Proteomes" id="UP001620409"/>
    </source>
</evidence>
<evidence type="ECO:0000256" key="2">
    <source>
        <dbReference type="SAM" id="MobiDB-lite"/>
    </source>
</evidence>
<sequence length="144" mass="16081">MTDTTSLSEYLVISRGQWDKDRSPEEIQKAIDDFYIWHDRLVSEGVMKTGQRLAREAKVVSRLGVIDGPFAEGKEVVGGYWFFLAGSLAEAAALAAQNPCLACGLMYEVRPIEAERASAFKLSSETPENFGAPRHKKAEERTRR</sequence>
<feature type="domain" description="YCII-related" evidence="3">
    <location>
        <begin position="20"/>
        <end position="110"/>
    </location>
</feature>
<organism evidence="4 5">
    <name type="scientific">Dyella humi</name>
    <dbReference type="NCBI Taxonomy" id="1770547"/>
    <lineage>
        <taxon>Bacteria</taxon>
        <taxon>Pseudomonadati</taxon>
        <taxon>Pseudomonadota</taxon>
        <taxon>Gammaproteobacteria</taxon>
        <taxon>Lysobacterales</taxon>
        <taxon>Rhodanobacteraceae</taxon>
        <taxon>Dyella</taxon>
    </lineage>
</organism>
<evidence type="ECO:0000259" key="3">
    <source>
        <dbReference type="Pfam" id="PF03795"/>
    </source>
</evidence>
<evidence type="ECO:0000313" key="4">
    <source>
        <dbReference type="EMBL" id="MFK2853872.1"/>
    </source>
</evidence>
<dbReference type="Proteomes" id="UP001620409">
    <property type="component" value="Unassembled WGS sequence"/>
</dbReference>
<dbReference type="RefSeq" id="WP_380017483.1">
    <property type="nucleotide sequence ID" value="NZ_JADIKI010000021.1"/>
</dbReference>
<dbReference type="Gene3D" id="3.30.70.1060">
    <property type="entry name" value="Dimeric alpha+beta barrel"/>
    <property type="match status" value="1"/>
</dbReference>
<comment type="caution">
    <text evidence="4">The sequence shown here is derived from an EMBL/GenBank/DDBJ whole genome shotgun (WGS) entry which is preliminary data.</text>
</comment>
<dbReference type="SUPFAM" id="SSF54909">
    <property type="entry name" value="Dimeric alpha+beta barrel"/>
    <property type="match status" value="1"/>
</dbReference>
<gene>
    <name evidence="4" type="ORF">ISP18_04650</name>
</gene>
<comment type="similarity">
    <text evidence="1">Belongs to the YciI family.</text>
</comment>
<reference evidence="4 5" key="1">
    <citation type="submission" date="2020-10" db="EMBL/GenBank/DDBJ databases">
        <title>Phylogeny of dyella-like bacteria.</title>
        <authorList>
            <person name="Fu J."/>
        </authorList>
    </citation>
    <scope>NUCLEOTIDE SEQUENCE [LARGE SCALE GENOMIC DNA]</scope>
    <source>
        <strain evidence="4 5">DHG40</strain>
    </source>
</reference>
<dbReference type="InterPro" id="IPR011008">
    <property type="entry name" value="Dimeric_a/b-barrel"/>
</dbReference>
<proteinExistence type="inferred from homology"/>
<name>A0ABW8IFE2_9GAMM</name>
<dbReference type="InterPro" id="IPR005545">
    <property type="entry name" value="YCII"/>
</dbReference>
<accession>A0ABW8IFE2</accession>
<protein>
    <recommendedName>
        <fullName evidence="3">YCII-related domain-containing protein</fullName>
    </recommendedName>
</protein>
<keyword evidence="5" id="KW-1185">Reference proteome</keyword>
<feature type="region of interest" description="Disordered" evidence="2">
    <location>
        <begin position="123"/>
        <end position="144"/>
    </location>
</feature>
<evidence type="ECO:0000256" key="1">
    <source>
        <dbReference type="ARBA" id="ARBA00007689"/>
    </source>
</evidence>